<dbReference type="InterPro" id="IPR045324">
    <property type="entry name" value="Small_multidrug_res"/>
</dbReference>
<dbReference type="Pfam" id="PF00893">
    <property type="entry name" value="Multi_Drug_Res"/>
    <property type="match status" value="1"/>
</dbReference>
<name>A0A1I2CR25_9RHOB</name>
<dbReference type="Gene3D" id="1.10.3730.20">
    <property type="match status" value="1"/>
</dbReference>
<dbReference type="Proteomes" id="UP000198977">
    <property type="component" value="Unassembled WGS sequence"/>
</dbReference>
<evidence type="ECO:0000256" key="4">
    <source>
        <dbReference type="ARBA" id="ARBA00022692"/>
    </source>
</evidence>
<keyword evidence="4 8" id="KW-0812">Transmembrane</keyword>
<reference evidence="10 11" key="1">
    <citation type="submission" date="2016-10" db="EMBL/GenBank/DDBJ databases">
        <authorList>
            <person name="de Groot N.N."/>
        </authorList>
    </citation>
    <scope>NUCLEOTIDE SEQUENCE [LARGE SCALE GENOMIC DNA]</scope>
    <source>
        <strain evidence="10 11">DSM 11443</strain>
    </source>
</reference>
<dbReference type="GO" id="GO:0015297">
    <property type="term" value="F:antiporter activity"/>
    <property type="evidence" value="ECO:0007669"/>
    <property type="project" value="TreeGrafter"/>
</dbReference>
<dbReference type="GO" id="GO:0015220">
    <property type="term" value="F:choline transmembrane transporter activity"/>
    <property type="evidence" value="ECO:0007669"/>
    <property type="project" value="TreeGrafter"/>
</dbReference>
<evidence type="ECO:0000256" key="9">
    <source>
        <dbReference type="SAM" id="Phobius"/>
    </source>
</evidence>
<evidence type="ECO:0000256" key="1">
    <source>
        <dbReference type="ARBA" id="ARBA00004651"/>
    </source>
</evidence>
<dbReference type="PANTHER" id="PTHR30561">
    <property type="entry name" value="SMR FAMILY PROTON-DEPENDENT DRUG EFFLUX TRANSPORTER SUGE"/>
    <property type="match status" value="1"/>
</dbReference>
<feature type="transmembrane region" description="Helical" evidence="9">
    <location>
        <begin position="86"/>
        <end position="105"/>
    </location>
</feature>
<dbReference type="OrthoDB" id="9808638at2"/>
<accession>A0A1I2CR25</accession>
<gene>
    <name evidence="10" type="ORF">SAMN04488523_109188</name>
</gene>
<dbReference type="GO" id="GO:0005886">
    <property type="term" value="C:plasma membrane"/>
    <property type="evidence" value="ECO:0007669"/>
    <property type="project" value="UniProtKB-SubCell"/>
</dbReference>
<dbReference type="GO" id="GO:0015199">
    <property type="term" value="F:amino-acid betaine transmembrane transporter activity"/>
    <property type="evidence" value="ECO:0007669"/>
    <property type="project" value="TreeGrafter"/>
</dbReference>
<dbReference type="InterPro" id="IPR000390">
    <property type="entry name" value="Small_drug/metabolite_transptr"/>
</dbReference>
<dbReference type="InterPro" id="IPR037185">
    <property type="entry name" value="EmrE-like"/>
</dbReference>
<keyword evidence="11" id="KW-1185">Reference proteome</keyword>
<evidence type="ECO:0000256" key="7">
    <source>
        <dbReference type="ARBA" id="ARBA00038032"/>
    </source>
</evidence>
<evidence type="ECO:0000256" key="3">
    <source>
        <dbReference type="ARBA" id="ARBA00022475"/>
    </source>
</evidence>
<keyword evidence="6 9" id="KW-0472">Membrane</keyword>
<evidence type="ECO:0000313" key="11">
    <source>
        <dbReference type="Proteomes" id="UP000198977"/>
    </source>
</evidence>
<comment type="similarity">
    <text evidence="7 8">Belongs to the drug/metabolite transporter (DMT) superfamily. Small multidrug resistance (SMR) (TC 2.A.7.1) family.</text>
</comment>
<evidence type="ECO:0000256" key="8">
    <source>
        <dbReference type="RuleBase" id="RU003942"/>
    </source>
</evidence>
<evidence type="ECO:0000313" key="10">
    <source>
        <dbReference type="EMBL" id="SFE70190.1"/>
    </source>
</evidence>
<dbReference type="AlphaFoldDB" id="A0A1I2CR25"/>
<sequence length="111" mass="11871">MPVQYLILFFAILAETIGTTALQASHQFTRVGPAIVTVIAYGISFYLLSFLLKTMPVGIVYAIWSGLGIVLIAGIGFVLFGQRLDLPAILGLLLIVAGITVIHLFSTATPH</sequence>
<keyword evidence="5 9" id="KW-1133">Transmembrane helix</keyword>
<feature type="transmembrane region" description="Helical" evidence="9">
    <location>
        <begin position="34"/>
        <end position="52"/>
    </location>
</feature>
<dbReference type="EMBL" id="FOMW01000009">
    <property type="protein sequence ID" value="SFE70190.1"/>
    <property type="molecule type" value="Genomic_DNA"/>
</dbReference>
<dbReference type="GO" id="GO:0031460">
    <property type="term" value="P:glycine betaine transport"/>
    <property type="evidence" value="ECO:0007669"/>
    <property type="project" value="TreeGrafter"/>
</dbReference>
<evidence type="ECO:0000256" key="6">
    <source>
        <dbReference type="ARBA" id="ARBA00023136"/>
    </source>
</evidence>
<keyword evidence="2" id="KW-0813">Transport</keyword>
<evidence type="ECO:0000256" key="5">
    <source>
        <dbReference type="ARBA" id="ARBA00022989"/>
    </source>
</evidence>
<comment type="subcellular location">
    <subcellularLocation>
        <location evidence="1 8">Cell membrane</location>
        <topology evidence="1 8">Multi-pass membrane protein</topology>
    </subcellularLocation>
</comment>
<protein>
    <submittedName>
        <fullName evidence="10">Small multidrug resistance pump</fullName>
    </submittedName>
</protein>
<dbReference type="FunFam" id="1.10.3730.20:FF:000001">
    <property type="entry name" value="Quaternary ammonium compound resistance transporter SugE"/>
    <property type="match status" value="1"/>
</dbReference>
<organism evidence="10 11">
    <name type="scientific">Sulfitobacter brevis</name>
    <dbReference type="NCBI Taxonomy" id="74348"/>
    <lineage>
        <taxon>Bacteria</taxon>
        <taxon>Pseudomonadati</taxon>
        <taxon>Pseudomonadota</taxon>
        <taxon>Alphaproteobacteria</taxon>
        <taxon>Rhodobacterales</taxon>
        <taxon>Roseobacteraceae</taxon>
        <taxon>Sulfitobacter</taxon>
    </lineage>
</organism>
<evidence type="ECO:0000256" key="2">
    <source>
        <dbReference type="ARBA" id="ARBA00022448"/>
    </source>
</evidence>
<keyword evidence="3" id="KW-1003">Cell membrane</keyword>
<feature type="transmembrane region" description="Helical" evidence="9">
    <location>
        <begin position="59"/>
        <end position="80"/>
    </location>
</feature>
<dbReference type="GO" id="GO:1990961">
    <property type="term" value="P:xenobiotic detoxification by transmembrane export across the plasma membrane"/>
    <property type="evidence" value="ECO:0007669"/>
    <property type="project" value="UniProtKB-ARBA"/>
</dbReference>
<dbReference type="STRING" id="74348.SAMN04488523_109188"/>
<dbReference type="PANTHER" id="PTHR30561:SF1">
    <property type="entry name" value="MULTIDRUG TRANSPORTER EMRE"/>
    <property type="match status" value="1"/>
</dbReference>
<proteinExistence type="inferred from homology"/>
<dbReference type="SUPFAM" id="SSF103481">
    <property type="entry name" value="Multidrug resistance efflux transporter EmrE"/>
    <property type="match status" value="1"/>
</dbReference>
<dbReference type="RefSeq" id="WP_093924423.1">
    <property type="nucleotide sequence ID" value="NZ_FOMW01000009.1"/>
</dbReference>